<dbReference type="Gene3D" id="2.10.90.10">
    <property type="entry name" value="Cystine-knot cytokines"/>
    <property type="match status" value="1"/>
</dbReference>
<dbReference type="InterPro" id="IPR029034">
    <property type="entry name" value="Cystine-knot_cytokine"/>
</dbReference>
<dbReference type="AlphaFoldDB" id="A0AAV1JAN5"/>
<dbReference type="EMBL" id="CAVLEF010000007">
    <property type="protein sequence ID" value="CAK1545975.1"/>
    <property type="molecule type" value="Genomic_DNA"/>
</dbReference>
<evidence type="ECO:0000259" key="1">
    <source>
        <dbReference type="Pfam" id="PF16077"/>
    </source>
</evidence>
<evidence type="ECO:0000313" key="2">
    <source>
        <dbReference type="EMBL" id="CAK1545975.1"/>
    </source>
</evidence>
<dbReference type="InterPro" id="IPR032104">
    <property type="entry name" value="Spaetzle"/>
</dbReference>
<keyword evidence="3" id="KW-1185">Reference proteome</keyword>
<feature type="domain" description="Spaetzle" evidence="1">
    <location>
        <begin position="91"/>
        <end position="187"/>
    </location>
</feature>
<dbReference type="Pfam" id="PF16077">
    <property type="entry name" value="Spaetzle"/>
    <property type="match status" value="1"/>
</dbReference>
<name>A0AAV1JAN5_9NEOP</name>
<comment type="caution">
    <text evidence="2">The sequence shown here is derived from an EMBL/GenBank/DDBJ whole genome shotgun (WGS) entry which is preliminary data.</text>
</comment>
<reference evidence="2 3" key="1">
    <citation type="submission" date="2023-11" db="EMBL/GenBank/DDBJ databases">
        <authorList>
            <person name="Okamura Y."/>
        </authorList>
    </citation>
    <scope>NUCLEOTIDE SEQUENCE [LARGE SCALE GENOMIC DNA]</scope>
</reference>
<sequence length="189" mass="21798">MALKEISGAELTKVEPQNVKDGEVLYEVRFGKNIQLTIPEECYSTGICEEIPDFPEEEVNDIINKMMIDKVHFNYDPDFLEPHTVINEAYKLCSSRRVYLRPKAVRDSNYQWYLVLNSNYTTAQRFKGEQCLGPPETSCVNVGGYCRGFHGECVQKYYNRYVLVLSSDLKQVLRKIVAWPLCCACAVFR</sequence>
<dbReference type="SUPFAM" id="SSF57501">
    <property type="entry name" value="Cystine-knot cytokines"/>
    <property type="match status" value="1"/>
</dbReference>
<dbReference type="Proteomes" id="UP001497472">
    <property type="component" value="Unassembled WGS sequence"/>
</dbReference>
<accession>A0AAV1JAN5</accession>
<gene>
    <name evidence="2" type="ORF">LNINA_LOCUS5584</name>
</gene>
<protein>
    <recommendedName>
        <fullName evidence="1">Spaetzle domain-containing protein</fullName>
    </recommendedName>
</protein>
<evidence type="ECO:0000313" key="3">
    <source>
        <dbReference type="Proteomes" id="UP001497472"/>
    </source>
</evidence>
<proteinExistence type="predicted"/>
<organism evidence="2 3">
    <name type="scientific">Leptosia nina</name>
    <dbReference type="NCBI Taxonomy" id="320188"/>
    <lineage>
        <taxon>Eukaryota</taxon>
        <taxon>Metazoa</taxon>
        <taxon>Ecdysozoa</taxon>
        <taxon>Arthropoda</taxon>
        <taxon>Hexapoda</taxon>
        <taxon>Insecta</taxon>
        <taxon>Pterygota</taxon>
        <taxon>Neoptera</taxon>
        <taxon>Endopterygota</taxon>
        <taxon>Lepidoptera</taxon>
        <taxon>Glossata</taxon>
        <taxon>Ditrysia</taxon>
        <taxon>Papilionoidea</taxon>
        <taxon>Pieridae</taxon>
        <taxon>Pierinae</taxon>
        <taxon>Leptosia</taxon>
    </lineage>
</organism>